<dbReference type="HOGENOM" id="CLU_184185_0_0_2"/>
<reference evidence="1 2" key="1">
    <citation type="journal article" date="2014" name="PLoS ONE">
        <title>Genome Sequence of Candidatus Nitrososphaera evergladensis from Group I.1b Enriched from Everglades Soil Reveals Novel Genomic Features of the Ammonia-Oxidizing Archaea.</title>
        <authorList>
            <person name="Zhalnina K.V."/>
            <person name="Dias R."/>
            <person name="Leonard M.T."/>
            <person name="Dorr de Quadros P."/>
            <person name="Camargo F.A."/>
            <person name="Drew J.C."/>
            <person name="Farmerie W.G."/>
            <person name="Daroub S.H."/>
            <person name="Triplett E.W."/>
        </authorList>
    </citation>
    <scope>NUCLEOTIDE SEQUENCE [LARGE SCALE GENOMIC DNA]</scope>
    <source>
        <strain evidence="1 2">SR1</strain>
    </source>
</reference>
<organism evidence="1 2">
    <name type="scientific">Candidatus Nitrososphaera evergladensis SR1</name>
    <dbReference type="NCBI Taxonomy" id="1459636"/>
    <lineage>
        <taxon>Archaea</taxon>
        <taxon>Nitrososphaerota</taxon>
        <taxon>Nitrososphaeria</taxon>
        <taxon>Nitrososphaerales</taxon>
        <taxon>Nitrososphaeraceae</taxon>
        <taxon>Nitrososphaera</taxon>
    </lineage>
</organism>
<dbReference type="AlphaFoldDB" id="A0A075MS09"/>
<evidence type="ECO:0000313" key="2">
    <source>
        <dbReference type="Proteomes" id="UP000028194"/>
    </source>
</evidence>
<sequence length="70" mass="8154">MLATDPLPGDCEVLSLIRKYSGIQGKYLIMETGFSHDRTIDAVKELVLRNVVHVDFSNYPRFWECRFYAK</sequence>
<accession>A0A075MS09</accession>
<keyword evidence="2" id="KW-1185">Reference proteome</keyword>
<dbReference type="EMBL" id="CP007174">
    <property type="protein sequence ID" value="AIF83953.1"/>
    <property type="molecule type" value="Genomic_DNA"/>
</dbReference>
<proteinExistence type="predicted"/>
<dbReference type="KEGG" id="nev:NTE_01894"/>
<name>A0A075MS09_9ARCH</name>
<evidence type="ECO:0000313" key="1">
    <source>
        <dbReference type="EMBL" id="AIF83953.1"/>
    </source>
</evidence>
<protein>
    <submittedName>
        <fullName evidence="1">Uncharacterized protein</fullName>
    </submittedName>
</protein>
<dbReference type="Proteomes" id="UP000028194">
    <property type="component" value="Chromosome"/>
</dbReference>
<gene>
    <name evidence="1" type="ORF">NTE_01894</name>
</gene>